<dbReference type="EMBL" id="CP029803">
    <property type="protein sequence ID" value="AWT58840.1"/>
    <property type="molecule type" value="Genomic_DNA"/>
</dbReference>
<accession>A0A2Z4AJZ6</accession>
<name>A0A2Z4AJZ6_9BACT</name>
<gene>
    <name evidence="1" type="ORF">DF168_00012</name>
</gene>
<evidence type="ECO:0000313" key="1">
    <source>
        <dbReference type="EMBL" id="AWT58840.1"/>
    </source>
</evidence>
<dbReference type="Proteomes" id="UP000247465">
    <property type="component" value="Chromosome"/>
</dbReference>
<organism evidence="1 2">
    <name type="scientific">Candidatus Moanibacter tarae</name>
    <dbReference type="NCBI Taxonomy" id="2200854"/>
    <lineage>
        <taxon>Bacteria</taxon>
        <taxon>Pseudomonadati</taxon>
        <taxon>Verrucomicrobiota</taxon>
        <taxon>Opitutia</taxon>
        <taxon>Puniceicoccales</taxon>
        <taxon>Puniceicoccales incertae sedis</taxon>
        <taxon>Candidatus Moanibacter</taxon>
    </lineage>
</organism>
<proteinExistence type="predicted"/>
<evidence type="ECO:0000313" key="2">
    <source>
        <dbReference type="Proteomes" id="UP000247465"/>
    </source>
</evidence>
<reference evidence="1 2" key="1">
    <citation type="submission" date="2018-06" db="EMBL/GenBank/DDBJ databases">
        <title>Draft Genome Sequence of a Novel Marine Bacterium Related to the Verrucomicrobia.</title>
        <authorList>
            <person name="Vosseberg J."/>
            <person name="Martijn J."/>
            <person name="Ettema T.J.G."/>
        </authorList>
    </citation>
    <scope>NUCLEOTIDE SEQUENCE [LARGE SCALE GENOMIC DNA]</scope>
    <source>
        <strain evidence="1">TARA_B100001123</strain>
    </source>
</reference>
<dbReference type="KEGG" id="mtar:DF168_00012"/>
<protein>
    <submittedName>
        <fullName evidence="1">Uncharacterized protein</fullName>
    </submittedName>
</protein>
<sequence>MGYRRSPDGSNLETRDPLMITNYESVRDLQMIGGAKTL</sequence>
<dbReference type="AlphaFoldDB" id="A0A2Z4AJZ6"/>